<comment type="caution">
    <text evidence="1">The sequence shown here is derived from an EMBL/GenBank/DDBJ whole genome shotgun (WGS) entry which is preliminary data.</text>
</comment>
<dbReference type="InParanoid" id="A0A543AS58"/>
<evidence type="ECO:0000313" key="1">
    <source>
        <dbReference type="EMBL" id="TQL75335.1"/>
    </source>
</evidence>
<reference evidence="1 2" key="1">
    <citation type="submission" date="2019-06" db="EMBL/GenBank/DDBJ databases">
        <title>Sequencing the genomes of 1000 actinobacteria strains.</title>
        <authorList>
            <person name="Klenk H.-P."/>
        </authorList>
    </citation>
    <scope>NUCLEOTIDE SEQUENCE [LARGE SCALE GENOMIC DNA]</scope>
    <source>
        <strain evidence="1 2">DSM 45928</strain>
    </source>
</reference>
<sequence>MAMLSKLQVVPMIDVVCQDGFRMRGCDMVRVLPLYAQWK</sequence>
<accession>A0A543AS58</accession>
<proteinExistence type="predicted"/>
<evidence type="ECO:0000313" key="2">
    <source>
        <dbReference type="Proteomes" id="UP000317043"/>
    </source>
</evidence>
<keyword evidence="2" id="KW-1185">Reference proteome</keyword>
<dbReference type="EMBL" id="VFOW01000001">
    <property type="protein sequence ID" value="TQL75335.1"/>
    <property type="molecule type" value="Genomic_DNA"/>
</dbReference>
<organism evidence="1 2">
    <name type="scientific">Stackebrandtia endophytica</name>
    <dbReference type="NCBI Taxonomy" id="1496996"/>
    <lineage>
        <taxon>Bacteria</taxon>
        <taxon>Bacillati</taxon>
        <taxon>Actinomycetota</taxon>
        <taxon>Actinomycetes</taxon>
        <taxon>Glycomycetales</taxon>
        <taxon>Glycomycetaceae</taxon>
        <taxon>Stackebrandtia</taxon>
    </lineage>
</organism>
<protein>
    <submittedName>
        <fullName evidence="1">Uncharacterized protein</fullName>
    </submittedName>
</protein>
<dbReference type="AlphaFoldDB" id="A0A543AS58"/>
<dbReference type="Proteomes" id="UP000317043">
    <property type="component" value="Unassembled WGS sequence"/>
</dbReference>
<name>A0A543AS58_9ACTN</name>
<gene>
    <name evidence="1" type="ORF">FB566_0832</name>
</gene>